<dbReference type="GO" id="GO:0016209">
    <property type="term" value="F:antioxidant activity"/>
    <property type="evidence" value="ECO:0007669"/>
    <property type="project" value="InterPro"/>
</dbReference>
<dbReference type="PROSITE" id="PS51352">
    <property type="entry name" value="THIOREDOXIN_2"/>
    <property type="match status" value="1"/>
</dbReference>
<dbReference type="PANTHER" id="PTHR42852">
    <property type="entry name" value="THIOL:DISULFIDE INTERCHANGE PROTEIN DSBE"/>
    <property type="match status" value="1"/>
</dbReference>
<dbReference type="CDD" id="cd02966">
    <property type="entry name" value="TlpA_like_family"/>
    <property type="match status" value="1"/>
</dbReference>
<dbReference type="SUPFAM" id="SSF52833">
    <property type="entry name" value="Thioredoxin-like"/>
    <property type="match status" value="1"/>
</dbReference>
<reference evidence="2 3" key="1">
    <citation type="submission" date="2019-08" db="EMBL/GenBank/DDBJ databases">
        <title>Whole genome sequencing of chitin degrading bacteria Chitinophaga pinensis YS16.</title>
        <authorList>
            <person name="Singh R.P."/>
            <person name="Manchanda G."/>
            <person name="Maurya I.K."/>
            <person name="Joshi N.K."/>
            <person name="Srivastava A.K."/>
        </authorList>
    </citation>
    <scope>NUCLEOTIDE SEQUENCE [LARGE SCALE GENOMIC DNA]</scope>
    <source>
        <strain evidence="2 3">YS-16</strain>
    </source>
</reference>
<dbReference type="InterPro" id="IPR050553">
    <property type="entry name" value="Thioredoxin_ResA/DsbE_sf"/>
</dbReference>
<proteinExistence type="predicted"/>
<evidence type="ECO:0000313" key="3">
    <source>
        <dbReference type="Proteomes" id="UP000318815"/>
    </source>
</evidence>
<dbReference type="Gene3D" id="3.40.30.10">
    <property type="entry name" value="Glutaredoxin"/>
    <property type="match status" value="1"/>
</dbReference>
<dbReference type="EMBL" id="VOHS01000089">
    <property type="protein sequence ID" value="TWV89437.1"/>
    <property type="molecule type" value="Genomic_DNA"/>
</dbReference>
<protein>
    <submittedName>
        <fullName evidence="2">TlpA family protein disulfide reductase</fullName>
    </submittedName>
</protein>
<dbReference type="GO" id="GO:0016491">
    <property type="term" value="F:oxidoreductase activity"/>
    <property type="evidence" value="ECO:0007669"/>
    <property type="project" value="InterPro"/>
</dbReference>
<name>A0A5C6LHT9_9BACT</name>
<dbReference type="OrthoDB" id="634996at2"/>
<dbReference type="InterPro" id="IPR013766">
    <property type="entry name" value="Thioredoxin_domain"/>
</dbReference>
<dbReference type="InterPro" id="IPR036249">
    <property type="entry name" value="Thioredoxin-like_sf"/>
</dbReference>
<evidence type="ECO:0000313" key="2">
    <source>
        <dbReference type="EMBL" id="TWV89437.1"/>
    </source>
</evidence>
<dbReference type="Proteomes" id="UP000318815">
    <property type="component" value="Unassembled WGS sequence"/>
</dbReference>
<keyword evidence="3" id="KW-1185">Reference proteome</keyword>
<comment type="caution">
    <text evidence="2">The sequence shown here is derived from an EMBL/GenBank/DDBJ whole genome shotgun (WGS) entry which is preliminary data.</text>
</comment>
<dbReference type="AlphaFoldDB" id="A0A5C6LHT9"/>
<accession>A0A5C6LHT9</accession>
<sequence>MLDTNGKTVNLSDFKNKVLVVYFWSTWCYYCHKEFPMVNRVVKQYAHDTTVAFLFVDTREKSADYKILYKRHGEDNYNFHVVFDEKGKDSIQTNITQHSEQLVFLHDLLLMGIWLFVISQ</sequence>
<gene>
    <name evidence="2" type="ORF">FEF09_30005</name>
</gene>
<evidence type="ECO:0000259" key="1">
    <source>
        <dbReference type="PROSITE" id="PS51352"/>
    </source>
</evidence>
<dbReference type="InterPro" id="IPR000866">
    <property type="entry name" value="AhpC/TSA"/>
</dbReference>
<organism evidence="2 3">
    <name type="scientific">Chitinophaga pinensis</name>
    <dbReference type="NCBI Taxonomy" id="79329"/>
    <lineage>
        <taxon>Bacteria</taxon>
        <taxon>Pseudomonadati</taxon>
        <taxon>Bacteroidota</taxon>
        <taxon>Chitinophagia</taxon>
        <taxon>Chitinophagales</taxon>
        <taxon>Chitinophagaceae</taxon>
        <taxon>Chitinophaga</taxon>
    </lineage>
</organism>
<dbReference type="PANTHER" id="PTHR42852:SF17">
    <property type="entry name" value="THIOREDOXIN-LIKE PROTEIN HI_1115"/>
    <property type="match status" value="1"/>
</dbReference>
<dbReference type="Pfam" id="PF00578">
    <property type="entry name" value="AhpC-TSA"/>
    <property type="match status" value="1"/>
</dbReference>
<feature type="domain" description="Thioredoxin" evidence="1">
    <location>
        <begin position="1"/>
        <end position="111"/>
    </location>
</feature>